<comment type="caution">
    <text evidence="1">The sequence shown here is derived from an EMBL/GenBank/DDBJ whole genome shotgun (WGS) entry which is preliminary data.</text>
</comment>
<reference evidence="1" key="1">
    <citation type="submission" date="2022-03" db="EMBL/GenBank/DDBJ databases">
        <authorList>
            <person name="Sayadi A."/>
        </authorList>
    </citation>
    <scope>NUCLEOTIDE SEQUENCE</scope>
</reference>
<feature type="non-terminal residue" evidence="1">
    <location>
        <position position="48"/>
    </location>
</feature>
<dbReference type="AlphaFoldDB" id="A0A9P0QBW4"/>
<name>A0A9P0QBW4_ACAOB</name>
<proteinExistence type="predicted"/>
<dbReference type="EMBL" id="CAKOFQ010009024">
    <property type="protein sequence ID" value="CAH2016822.1"/>
    <property type="molecule type" value="Genomic_DNA"/>
</dbReference>
<evidence type="ECO:0000313" key="1">
    <source>
        <dbReference type="EMBL" id="CAH2016822.1"/>
    </source>
</evidence>
<keyword evidence="2" id="KW-1185">Reference proteome</keyword>
<gene>
    <name evidence="1" type="ORF">ACAOBT_LOCUS35627</name>
</gene>
<sequence>MSNNPPPTPDTNVAFFWVLLGVDQNIGFHKKKYTDLFNLIKHLYTPLF</sequence>
<evidence type="ECO:0000313" key="2">
    <source>
        <dbReference type="Proteomes" id="UP001152888"/>
    </source>
</evidence>
<protein>
    <submittedName>
        <fullName evidence="1">Uncharacterized protein</fullName>
    </submittedName>
</protein>
<accession>A0A9P0QBW4</accession>
<organism evidence="1 2">
    <name type="scientific">Acanthoscelides obtectus</name>
    <name type="common">Bean weevil</name>
    <name type="synonym">Bruchus obtectus</name>
    <dbReference type="NCBI Taxonomy" id="200917"/>
    <lineage>
        <taxon>Eukaryota</taxon>
        <taxon>Metazoa</taxon>
        <taxon>Ecdysozoa</taxon>
        <taxon>Arthropoda</taxon>
        <taxon>Hexapoda</taxon>
        <taxon>Insecta</taxon>
        <taxon>Pterygota</taxon>
        <taxon>Neoptera</taxon>
        <taxon>Endopterygota</taxon>
        <taxon>Coleoptera</taxon>
        <taxon>Polyphaga</taxon>
        <taxon>Cucujiformia</taxon>
        <taxon>Chrysomeloidea</taxon>
        <taxon>Chrysomelidae</taxon>
        <taxon>Bruchinae</taxon>
        <taxon>Bruchini</taxon>
        <taxon>Acanthoscelides</taxon>
    </lineage>
</organism>
<dbReference type="Proteomes" id="UP001152888">
    <property type="component" value="Unassembled WGS sequence"/>
</dbReference>